<dbReference type="Pfam" id="PF05036">
    <property type="entry name" value="SPOR"/>
    <property type="match status" value="1"/>
</dbReference>
<keyword evidence="2" id="KW-0732">Signal</keyword>
<dbReference type="InterPro" id="IPR007730">
    <property type="entry name" value="SPOR-like_dom"/>
</dbReference>
<protein>
    <submittedName>
        <fullName evidence="4">Tetratricopeptide repeat protein</fullName>
    </submittedName>
</protein>
<comment type="caution">
    <text evidence="4">The sequence shown here is derived from an EMBL/GenBank/DDBJ whole genome shotgun (WGS) entry which is preliminary data.</text>
</comment>
<sequence>MKTRAIVTLSLSALLLGGTMAGYAGVSGIAFAGMQDGAKIAAKNAELARRNLAKGRTDAAIEQAERAVGYDPQVPAYRVLLGQAYLKGGRFASARAAFADVLALEPGNGKAALNLALTEIAQGNWDGARRTLDANAQIIAVSDRGLAIALAGDPATAVELLDGAARAPEADAKTRQNYALALALAGRWMDARTVVAMDLAPDQVDARILEWASFAKPSSASDQVASLLGVTPVVDPGQPVRLALNGTAPVGLAATTPVDAYMPGAPGSPAPVAVAEAETTAPMLSEAALPVAASVSNVSFAARQEVIQVLPPRAVRQLPVQQAVASGAKARALFAQPKPAMGAAVAAKAPAKGNFFVQLGAFDNAGVARDAWGRMARHGAFAGKTPSGVAVQTKAGTFYRLSVGGFARSDAVSMCRNYKAAGGSCFVRADAGDKMAAWVKSGGRGAQLAAR</sequence>
<dbReference type="InterPro" id="IPR011990">
    <property type="entry name" value="TPR-like_helical_dom_sf"/>
</dbReference>
<evidence type="ECO:0000256" key="2">
    <source>
        <dbReference type="SAM" id="SignalP"/>
    </source>
</evidence>
<gene>
    <name evidence="4" type="ORF">ACFONA_12845</name>
</gene>
<dbReference type="Proteomes" id="UP001595713">
    <property type="component" value="Unassembled WGS sequence"/>
</dbReference>
<organism evidence="4 5">
    <name type="scientific">Sphingomonas hylomeconis</name>
    <dbReference type="NCBI Taxonomy" id="1395958"/>
    <lineage>
        <taxon>Bacteria</taxon>
        <taxon>Pseudomonadati</taxon>
        <taxon>Pseudomonadota</taxon>
        <taxon>Alphaproteobacteria</taxon>
        <taxon>Sphingomonadales</taxon>
        <taxon>Sphingomonadaceae</taxon>
        <taxon>Sphingomonas</taxon>
    </lineage>
</organism>
<keyword evidence="1" id="KW-0802">TPR repeat</keyword>
<dbReference type="SUPFAM" id="SSF48452">
    <property type="entry name" value="TPR-like"/>
    <property type="match status" value="1"/>
</dbReference>
<reference evidence="5" key="1">
    <citation type="journal article" date="2019" name="Int. J. Syst. Evol. Microbiol.">
        <title>The Global Catalogue of Microorganisms (GCM) 10K type strain sequencing project: providing services to taxonomists for standard genome sequencing and annotation.</title>
        <authorList>
            <consortium name="The Broad Institute Genomics Platform"/>
            <consortium name="The Broad Institute Genome Sequencing Center for Infectious Disease"/>
            <person name="Wu L."/>
            <person name="Ma J."/>
        </authorList>
    </citation>
    <scope>NUCLEOTIDE SEQUENCE [LARGE SCALE GENOMIC DNA]</scope>
    <source>
        <strain evidence="5">KCTC 42739</strain>
    </source>
</reference>
<evidence type="ECO:0000313" key="5">
    <source>
        <dbReference type="Proteomes" id="UP001595713"/>
    </source>
</evidence>
<feature type="signal peptide" evidence="2">
    <location>
        <begin position="1"/>
        <end position="24"/>
    </location>
</feature>
<evidence type="ECO:0000256" key="1">
    <source>
        <dbReference type="PROSITE-ProRule" id="PRU00339"/>
    </source>
</evidence>
<feature type="chain" id="PRO_5045297732" evidence="2">
    <location>
        <begin position="25"/>
        <end position="451"/>
    </location>
</feature>
<dbReference type="InterPro" id="IPR036680">
    <property type="entry name" value="SPOR-like_sf"/>
</dbReference>
<dbReference type="Pfam" id="PF14559">
    <property type="entry name" value="TPR_19"/>
    <property type="match status" value="1"/>
</dbReference>
<accession>A0ABV7SZJ9</accession>
<dbReference type="InterPro" id="IPR019734">
    <property type="entry name" value="TPR_rpt"/>
</dbReference>
<dbReference type="PROSITE" id="PS51724">
    <property type="entry name" value="SPOR"/>
    <property type="match status" value="1"/>
</dbReference>
<dbReference type="RefSeq" id="WP_261294421.1">
    <property type="nucleotide sequence ID" value="NZ_JANQBK010000006.1"/>
</dbReference>
<evidence type="ECO:0000259" key="3">
    <source>
        <dbReference type="PROSITE" id="PS51724"/>
    </source>
</evidence>
<proteinExistence type="predicted"/>
<dbReference type="PROSITE" id="PS50005">
    <property type="entry name" value="TPR"/>
    <property type="match status" value="1"/>
</dbReference>
<dbReference type="Gene3D" id="1.25.40.10">
    <property type="entry name" value="Tetratricopeptide repeat domain"/>
    <property type="match status" value="1"/>
</dbReference>
<keyword evidence="5" id="KW-1185">Reference proteome</keyword>
<dbReference type="EMBL" id="JBHRXP010000007">
    <property type="protein sequence ID" value="MFC3581052.1"/>
    <property type="molecule type" value="Genomic_DNA"/>
</dbReference>
<feature type="domain" description="SPOR" evidence="3">
    <location>
        <begin position="349"/>
        <end position="441"/>
    </location>
</feature>
<dbReference type="SUPFAM" id="SSF110997">
    <property type="entry name" value="Sporulation related repeat"/>
    <property type="match status" value="1"/>
</dbReference>
<evidence type="ECO:0000313" key="4">
    <source>
        <dbReference type="EMBL" id="MFC3581052.1"/>
    </source>
</evidence>
<dbReference type="Gene3D" id="3.30.70.1070">
    <property type="entry name" value="Sporulation related repeat"/>
    <property type="match status" value="1"/>
</dbReference>
<feature type="repeat" description="TPR" evidence="1">
    <location>
        <begin position="75"/>
        <end position="108"/>
    </location>
</feature>
<name>A0ABV7SZJ9_9SPHN</name>